<dbReference type="RefSeq" id="WP_103427055.1">
    <property type="nucleotide sequence ID" value="NZ_CP026309.1"/>
</dbReference>
<proteinExistence type="predicted"/>
<evidence type="ECO:0000313" key="3">
    <source>
        <dbReference type="Proteomes" id="UP000236584"/>
    </source>
</evidence>
<evidence type="ECO:0000313" key="2">
    <source>
        <dbReference type="EMBL" id="AUV83366.1"/>
    </source>
</evidence>
<dbReference type="AlphaFoldDB" id="A0A2I8VN67"/>
<dbReference type="GeneID" id="35594100"/>
<keyword evidence="1" id="KW-0175">Coiled coil</keyword>
<reference evidence="2 3" key="1">
    <citation type="submission" date="2018-01" db="EMBL/GenBank/DDBJ databases">
        <title>Complete genome sequence of Salinigranum rubrum GX10T, an extremely halophilic archaeon isolated from a marine solar saltern.</title>
        <authorList>
            <person name="Han S."/>
        </authorList>
    </citation>
    <scope>NUCLEOTIDE SEQUENCE [LARGE SCALE GENOMIC DNA]</scope>
    <source>
        <strain evidence="2 3">GX10</strain>
    </source>
</reference>
<sequence>MSFVPTRIPAPRRRPGEVVVSIDGVSFRGRALDLRGADLSPEAVATAVEAAATPGASVRRRPRVQVDCEPARPVHAHVTRIPPPPSFDLYDALVAAARSNGHVPPSVRSLERARTDLADLAGPDSVDLSSAKRRVADAGTRERRLDERVATLRGRLEALREVGADTTAVETELADAVGSLTEVETERIAAEQRLRQVERVARSARDRRQRRLRLTDRVDNLRRRARHELVSEAFDAFADALGSIPGDVEVGRDPASYEGDPTTAALAVAHVARVDAPLVLSVDRFGSPGEAATRLDVPVIRT</sequence>
<keyword evidence="3" id="KW-1185">Reference proteome</keyword>
<evidence type="ECO:0000256" key="1">
    <source>
        <dbReference type="SAM" id="Coils"/>
    </source>
</evidence>
<gene>
    <name evidence="2" type="ORF">C2R22_18370</name>
</gene>
<dbReference type="EMBL" id="CP026309">
    <property type="protein sequence ID" value="AUV83366.1"/>
    <property type="molecule type" value="Genomic_DNA"/>
</dbReference>
<dbReference type="InterPro" id="IPR057178">
    <property type="entry name" value="DUF7856"/>
</dbReference>
<name>A0A2I8VN67_9EURY</name>
<feature type="coiled-coil region" evidence="1">
    <location>
        <begin position="142"/>
        <end position="207"/>
    </location>
</feature>
<dbReference type="Proteomes" id="UP000236584">
    <property type="component" value="Chromosome"/>
</dbReference>
<accession>A0A2I8VN67</accession>
<organism evidence="2 3">
    <name type="scientific">Salinigranum rubrum</name>
    <dbReference type="NCBI Taxonomy" id="755307"/>
    <lineage>
        <taxon>Archaea</taxon>
        <taxon>Methanobacteriati</taxon>
        <taxon>Methanobacteriota</taxon>
        <taxon>Stenosarchaea group</taxon>
        <taxon>Halobacteria</taxon>
        <taxon>Halobacteriales</taxon>
        <taxon>Haloferacaceae</taxon>
        <taxon>Salinigranum</taxon>
    </lineage>
</organism>
<dbReference type="Pfam" id="PF25254">
    <property type="entry name" value="DUF7856"/>
    <property type="match status" value="1"/>
</dbReference>
<dbReference type="OrthoDB" id="313593at2157"/>
<protein>
    <submittedName>
        <fullName evidence="2">Uncharacterized protein</fullName>
    </submittedName>
</protein>
<dbReference type="KEGG" id="srub:C2R22_18370"/>